<accession>A0ABT2KA72</accession>
<dbReference type="EMBL" id="JANAVZ010000005">
    <property type="protein sequence ID" value="MCT4333447.1"/>
    <property type="molecule type" value="Genomic_DNA"/>
</dbReference>
<comment type="caution">
    <text evidence="2">The sequence shown here is derived from an EMBL/GenBank/DDBJ whole genome shotgun (WGS) entry which is preliminary data.</text>
</comment>
<evidence type="ECO:0000259" key="1">
    <source>
        <dbReference type="Pfam" id="PF04471"/>
    </source>
</evidence>
<organism evidence="2 3">
    <name type="scientific">Paracoccus maritimus</name>
    <dbReference type="NCBI Taxonomy" id="2933292"/>
    <lineage>
        <taxon>Bacteria</taxon>
        <taxon>Pseudomonadati</taxon>
        <taxon>Pseudomonadota</taxon>
        <taxon>Alphaproteobacteria</taxon>
        <taxon>Rhodobacterales</taxon>
        <taxon>Paracoccaceae</taxon>
        <taxon>Paracoccus</taxon>
    </lineage>
</organism>
<reference evidence="2 3" key="1">
    <citation type="submission" date="2022-04" db="EMBL/GenBank/DDBJ databases">
        <title>Paracoccus sp. YLB-12 draft genome sequence.</title>
        <authorList>
            <person name="Yu L."/>
        </authorList>
    </citation>
    <scope>NUCLEOTIDE SEQUENCE [LARGE SCALE GENOMIC DNA]</scope>
    <source>
        <strain evidence="2 3">YLB-12</strain>
    </source>
</reference>
<keyword evidence="2" id="KW-0378">Hydrolase</keyword>
<dbReference type="InterPro" id="IPR011856">
    <property type="entry name" value="tRNA_endonuc-like_dom_sf"/>
</dbReference>
<dbReference type="SUPFAM" id="SSF52980">
    <property type="entry name" value="Restriction endonuclease-like"/>
    <property type="match status" value="1"/>
</dbReference>
<dbReference type="EC" id="3.1.21.-" evidence="2"/>
<dbReference type="PANTHER" id="PTHR30015">
    <property type="entry name" value="MRR RESTRICTION SYSTEM PROTEIN"/>
    <property type="match status" value="1"/>
</dbReference>
<gene>
    <name evidence="2" type="ORF">MU516_11290</name>
</gene>
<dbReference type="Proteomes" id="UP001320702">
    <property type="component" value="Unassembled WGS sequence"/>
</dbReference>
<evidence type="ECO:0000313" key="2">
    <source>
        <dbReference type="EMBL" id="MCT4333447.1"/>
    </source>
</evidence>
<dbReference type="InterPro" id="IPR052906">
    <property type="entry name" value="Type_IV_Methyl-Rstrct_Enzyme"/>
</dbReference>
<dbReference type="GO" id="GO:0016787">
    <property type="term" value="F:hydrolase activity"/>
    <property type="evidence" value="ECO:0007669"/>
    <property type="project" value="UniProtKB-KW"/>
</dbReference>
<evidence type="ECO:0000313" key="3">
    <source>
        <dbReference type="Proteomes" id="UP001320702"/>
    </source>
</evidence>
<protein>
    <submittedName>
        <fullName evidence="2">Restriction endonuclease</fullName>
        <ecNumber evidence="2">3.1.21.-</ecNumber>
    </submittedName>
</protein>
<keyword evidence="2" id="KW-0540">Nuclease</keyword>
<keyword evidence="2" id="KW-0255">Endonuclease</keyword>
<dbReference type="InterPro" id="IPR007560">
    <property type="entry name" value="Restrct_endonuc_IV_Mrr"/>
</dbReference>
<proteinExistence type="predicted"/>
<sequence length="339" mass="38148">MGHIWMPSEAFVRSLSEDAGCRSGFALGEIDILECLGSDHRFVEEITAREIVRLASSDYADAVGDLLFALGAARTPGMPPLSRRFLWNIGQEPGEGLDLSELMKVEAVGREFARRKLARDDSQAEVLQELKLLLGANEAAWLPGLLAAIDEEIGVNPFYVRQVVKSDPILLRDLFQSESLPSDDGRFFDQRFIDFLNRNPEKMFEMNWRQFEGLTAEWFQRNGYTVELGPGRNDGGVDLRIWKDDISQSGPPTVIVQCKRYKEKIDRVTVKALYSDLIFEKATGAMVVTTSDISRGAKKDIEVREYPITTANLETVTTWLSKMRTPGNGFLNFDDPTQK</sequence>
<dbReference type="Pfam" id="PF04471">
    <property type="entry name" value="Mrr_cat"/>
    <property type="match status" value="1"/>
</dbReference>
<keyword evidence="3" id="KW-1185">Reference proteome</keyword>
<dbReference type="InterPro" id="IPR011335">
    <property type="entry name" value="Restrct_endonuc-II-like"/>
</dbReference>
<name>A0ABT2KA72_9RHOB</name>
<feature type="domain" description="Restriction endonuclease type IV Mrr" evidence="1">
    <location>
        <begin position="205"/>
        <end position="318"/>
    </location>
</feature>
<dbReference type="GO" id="GO:0004519">
    <property type="term" value="F:endonuclease activity"/>
    <property type="evidence" value="ECO:0007669"/>
    <property type="project" value="UniProtKB-KW"/>
</dbReference>
<dbReference type="RefSeq" id="WP_260277308.1">
    <property type="nucleotide sequence ID" value="NZ_JANAVZ010000005.1"/>
</dbReference>
<dbReference type="Gene3D" id="3.40.1350.10">
    <property type="match status" value="1"/>
</dbReference>
<dbReference type="PANTHER" id="PTHR30015:SF7">
    <property type="entry name" value="TYPE IV METHYL-DIRECTED RESTRICTION ENZYME ECOKMRR"/>
    <property type="match status" value="1"/>
</dbReference>